<dbReference type="Gene3D" id="3.90.45.10">
    <property type="entry name" value="Peptide deformylase"/>
    <property type="match status" value="1"/>
</dbReference>
<keyword evidence="3 6" id="KW-0378">Hydrolase</keyword>
<keyword evidence="5 6" id="KW-0408">Iron</keyword>
<evidence type="ECO:0000256" key="5">
    <source>
        <dbReference type="ARBA" id="ARBA00023004"/>
    </source>
</evidence>
<keyword evidence="4 6" id="KW-0648">Protein biosynthesis</keyword>
<gene>
    <name evidence="6 7" type="primary">def</name>
    <name evidence="7" type="ORF">ACFQ1X_06710</name>
</gene>
<comment type="cofactor">
    <cofactor evidence="6">
        <name>Fe(2+)</name>
        <dbReference type="ChEBI" id="CHEBI:29033"/>
    </cofactor>
    <text evidence="6">Binds 1 Fe(2+) ion.</text>
</comment>
<evidence type="ECO:0000256" key="1">
    <source>
        <dbReference type="ARBA" id="ARBA00010759"/>
    </source>
</evidence>
<accession>A0ABW3L972</accession>
<evidence type="ECO:0000256" key="4">
    <source>
        <dbReference type="ARBA" id="ARBA00022917"/>
    </source>
</evidence>
<dbReference type="PRINTS" id="PR01576">
    <property type="entry name" value="PDEFORMYLASE"/>
</dbReference>
<sequence length="188" mass="21311">MILMSDIIREGHPTLRQRAEQVEFPLTEENRKLAEELMEYVVNSQDEEMIEKYDLRPGVGIAAPQVNEPKRIFAIHFDEESGEDLSIIAINPKIVSHSVEKAYLASGEGCLSVDRSIPGYVPRYARITIKAFDLEGNEYKLRLKGLPAIAFQHELDHLNGVMFYDHINSDNPFAEIENAVAITRDIAE</sequence>
<evidence type="ECO:0000313" key="7">
    <source>
        <dbReference type="EMBL" id="MFD1031123.1"/>
    </source>
</evidence>
<dbReference type="PANTHER" id="PTHR10458">
    <property type="entry name" value="PEPTIDE DEFORMYLASE"/>
    <property type="match status" value="1"/>
</dbReference>
<dbReference type="HAMAP" id="MF_00163">
    <property type="entry name" value="Pep_deformylase"/>
    <property type="match status" value="1"/>
</dbReference>
<comment type="catalytic activity">
    <reaction evidence="6">
        <text>N-terminal N-formyl-L-methionyl-[peptide] + H2O = N-terminal L-methionyl-[peptide] + formate</text>
        <dbReference type="Rhea" id="RHEA:24420"/>
        <dbReference type="Rhea" id="RHEA-COMP:10639"/>
        <dbReference type="Rhea" id="RHEA-COMP:10640"/>
        <dbReference type="ChEBI" id="CHEBI:15377"/>
        <dbReference type="ChEBI" id="CHEBI:15740"/>
        <dbReference type="ChEBI" id="CHEBI:49298"/>
        <dbReference type="ChEBI" id="CHEBI:64731"/>
        <dbReference type="EC" id="3.5.1.88"/>
    </reaction>
</comment>
<feature type="binding site" evidence="6">
    <location>
        <position position="153"/>
    </location>
    <ligand>
        <name>Fe cation</name>
        <dbReference type="ChEBI" id="CHEBI:24875"/>
    </ligand>
</feature>
<feature type="binding site" evidence="6">
    <location>
        <position position="157"/>
    </location>
    <ligand>
        <name>Fe cation</name>
        <dbReference type="ChEBI" id="CHEBI:24875"/>
    </ligand>
</feature>
<evidence type="ECO:0000256" key="2">
    <source>
        <dbReference type="ARBA" id="ARBA00022723"/>
    </source>
</evidence>
<evidence type="ECO:0000313" key="8">
    <source>
        <dbReference type="Proteomes" id="UP001597109"/>
    </source>
</evidence>
<comment type="similarity">
    <text evidence="1 6">Belongs to the polypeptide deformylase family.</text>
</comment>
<evidence type="ECO:0000256" key="3">
    <source>
        <dbReference type="ARBA" id="ARBA00022801"/>
    </source>
</evidence>
<feature type="active site" evidence="6">
    <location>
        <position position="154"/>
    </location>
</feature>
<dbReference type="GO" id="GO:0042586">
    <property type="term" value="F:peptide deformylase activity"/>
    <property type="evidence" value="ECO:0007669"/>
    <property type="project" value="UniProtKB-EC"/>
</dbReference>
<proteinExistence type="inferred from homology"/>
<dbReference type="Pfam" id="PF01327">
    <property type="entry name" value="Pep_deformylase"/>
    <property type="match status" value="1"/>
</dbReference>
<organism evidence="7 8">
    <name type="scientific">Metaplanococcus flavidus</name>
    <dbReference type="NCBI Taxonomy" id="569883"/>
    <lineage>
        <taxon>Bacteria</taxon>
        <taxon>Bacillati</taxon>
        <taxon>Bacillota</taxon>
        <taxon>Bacilli</taxon>
        <taxon>Bacillales</taxon>
        <taxon>Caryophanaceae</taxon>
        <taxon>Metaplanococcus</taxon>
    </lineage>
</organism>
<dbReference type="NCBIfam" id="TIGR00079">
    <property type="entry name" value="pept_deformyl"/>
    <property type="match status" value="1"/>
</dbReference>
<comment type="caution">
    <text evidence="7">The sequence shown here is derived from an EMBL/GenBank/DDBJ whole genome shotgun (WGS) entry which is preliminary data.</text>
</comment>
<dbReference type="EC" id="3.5.1.88" evidence="6"/>
<dbReference type="Proteomes" id="UP001597109">
    <property type="component" value="Unassembled WGS sequence"/>
</dbReference>
<dbReference type="PANTHER" id="PTHR10458:SF8">
    <property type="entry name" value="PEPTIDE DEFORMYLASE 2"/>
    <property type="match status" value="1"/>
</dbReference>
<dbReference type="PIRSF" id="PIRSF004749">
    <property type="entry name" value="Pep_def"/>
    <property type="match status" value="1"/>
</dbReference>
<evidence type="ECO:0000256" key="6">
    <source>
        <dbReference type="HAMAP-Rule" id="MF_00163"/>
    </source>
</evidence>
<dbReference type="EMBL" id="JBHTKI010000008">
    <property type="protein sequence ID" value="MFD1031123.1"/>
    <property type="molecule type" value="Genomic_DNA"/>
</dbReference>
<dbReference type="CDD" id="cd00487">
    <property type="entry name" value="Pep_deformylase"/>
    <property type="match status" value="1"/>
</dbReference>
<feature type="binding site" evidence="6">
    <location>
        <position position="110"/>
    </location>
    <ligand>
        <name>Fe cation</name>
        <dbReference type="ChEBI" id="CHEBI:24875"/>
    </ligand>
</feature>
<comment type="function">
    <text evidence="6">Removes the formyl group from the N-terminal Met of newly synthesized proteins. Requires at least a dipeptide for an efficient rate of reaction. N-terminal L-methionine is a prerequisite for activity but the enzyme has broad specificity at other positions.</text>
</comment>
<protein>
    <recommendedName>
        <fullName evidence="6">Peptide deformylase</fullName>
        <shortName evidence="6">PDF</shortName>
        <ecNumber evidence="6">3.5.1.88</ecNumber>
    </recommendedName>
    <alternativeName>
        <fullName evidence="6">Polypeptide deformylase</fullName>
    </alternativeName>
</protein>
<keyword evidence="2 6" id="KW-0479">Metal-binding</keyword>
<dbReference type="InterPro" id="IPR036821">
    <property type="entry name" value="Peptide_deformylase_sf"/>
</dbReference>
<keyword evidence="8" id="KW-1185">Reference proteome</keyword>
<reference evidence="8" key="1">
    <citation type="journal article" date="2019" name="Int. J. Syst. Evol. Microbiol.">
        <title>The Global Catalogue of Microorganisms (GCM) 10K type strain sequencing project: providing services to taxonomists for standard genome sequencing and annotation.</title>
        <authorList>
            <consortium name="The Broad Institute Genomics Platform"/>
            <consortium name="The Broad Institute Genome Sequencing Center for Infectious Disease"/>
            <person name="Wu L."/>
            <person name="Ma J."/>
        </authorList>
    </citation>
    <scope>NUCLEOTIDE SEQUENCE [LARGE SCALE GENOMIC DNA]</scope>
    <source>
        <strain evidence="8">CCUG 56756</strain>
    </source>
</reference>
<dbReference type="SUPFAM" id="SSF56420">
    <property type="entry name" value="Peptide deformylase"/>
    <property type="match status" value="1"/>
</dbReference>
<dbReference type="InterPro" id="IPR023635">
    <property type="entry name" value="Peptide_deformylase"/>
</dbReference>
<dbReference type="RefSeq" id="WP_144837673.1">
    <property type="nucleotide sequence ID" value="NZ_JBHTKI010000008.1"/>
</dbReference>
<name>A0ABW3L972_9BACL</name>